<evidence type="ECO:0000313" key="6">
    <source>
        <dbReference type="EMBL" id="RNI07441.1"/>
    </source>
</evidence>
<dbReference type="InterPro" id="IPR052781">
    <property type="entry name" value="Cys_protease_inhibitor_I42"/>
</dbReference>
<dbReference type="AlphaFoldDB" id="A0A1L3Q273"/>
<evidence type="ECO:0000313" key="5">
    <source>
        <dbReference type="EMBL" id="APH38933.1"/>
    </source>
</evidence>
<keyword evidence="1" id="KW-0646">Protease inhibitor</keyword>
<dbReference type="KEGG" id="mhaz:BHR79_05135"/>
<dbReference type="Proteomes" id="UP000186879">
    <property type="component" value="Chromosome"/>
</dbReference>
<evidence type="ECO:0000313" key="10">
    <source>
        <dbReference type="Proteomes" id="UP000267921"/>
    </source>
</evidence>
<sequence>MYSHGDGYLKINTYAGAGLLLITFIVVVAAVVLSLGCADDGGTGVNESVDAGTLNDGMELSGQWDGSTVNASTGDNFSIRLEENPSTGYQWNLTTSDGIKIVADEFELPENEGVVGEAGFHVWTFRIMDDGNQQIDAIYKRPWENVTGEEETFSLTLEVEGESVVPADEDDTGYIYGTADVDNIEIMKMESFPVQVSVRATGNLKDGCTVIDEANITTAKKGNNFNVHIPTKRPKDAMCTQALVPFEINVPLDVYGLEKGNYTVDVNGVQGSFPLQNDNVLE</sequence>
<feature type="domain" description="Proteinase inhibitor I42 chagasin" evidence="4">
    <location>
        <begin position="70"/>
        <end position="156"/>
    </location>
</feature>
<dbReference type="Pfam" id="PF09394">
    <property type="entry name" value="Inhibitor_I42"/>
    <property type="match status" value="1"/>
</dbReference>
<organism evidence="5 8">
    <name type="scientific">Methanohalophilus halophilus</name>
    <dbReference type="NCBI Taxonomy" id="2177"/>
    <lineage>
        <taxon>Archaea</taxon>
        <taxon>Methanobacteriati</taxon>
        <taxon>Methanobacteriota</taxon>
        <taxon>Stenosarchaea group</taxon>
        <taxon>Methanomicrobia</taxon>
        <taxon>Methanosarcinales</taxon>
        <taxon>Methanosarcinaceae</taxon>
        <taxon>Methanohalophilus</taxon>
    </lineage>
</organism>
<feature type="transmembrane region" description="Helical" evidence="3">
    <location>
        <begin position="12"/>
        <end position="36"/>
    </location>
</feature>
<dbReference type="InterPro" id="IPR018990">
    <property type="entry name" value="Prot_inh_I42_chagasin"/>
</dbReference>
<evidence type="ECO:0000313" key="9">
    <source>
        <dbReference type="Proteomes" id="UP000198669"/>
    </source>
</evidence>
<accession>A0A1L3Q273</accession>
<keyword evidence="3" id="KW-0812">Transmembrane</keyword>
<dbReference type="EMBL" id="RJJG01000008">
    <property type="protein sequence ID" value="RNI07441.1"/>
    <property type="molecule type" value="Genomic_DNA"/>
</dbReference>
<dbReference type="Proteomes" id="UP000198669">
    <property type="component" value="Unassembled WGS sequence"/>
</dbReference>
<evidence type="ECO:0000256" key="1">
    <source>
        <dbReference type="ARBA" id="ARBA00022690"/>
    </source>
</evidence>
<dbReference type="GO" id="GO:0004869">
    <property type="term" value="F:cysteine-type endopeptidase inhibitor activity"/>
    <property type="evidence" value="ECO:0007669"/>
    <property type="project" value="UniProtKB-KW"/>
</dbReference>
<gene>
    <name evidence="5" type="ORF">BHR79_05135</name>
    <name evidence="6" type="ORF">EFE40_09590</name>
    <name evidence="7" type="ORF">SAMN04515625_1345</name>
</gene>
<dbReference type="PANTHER" id="PTHR36530">
    <property type="entry name" value="INHIBITOR OF CYSTEINE PEPTIDASE"/>
    <property type="match status" value="1"/>
</dbReference>
<keyword evidence="2" id="KW-0789">Thiol protease inhibitor</keyword>
<proteinExistence type="predicted"/>
<reference evidence="7 9" key="2">
    <citation type="submission" date="2016-10" db="EMBL/GenBank/DDBJ databases">
        <authorList>
            <person name="de Groot N.N."/>
        </authorList>
    </citation>
    <scope>NUCLEOTIDE SEQUENCE [LARGE SCALE GENOMIC DNA]</scope>
    <source>
        <strain evidence="7 9">Z-7982</strain>
    </source>
</reference>
<evidence type="ECO:0000313" key="7">
    <source>
        <dbReference type="EMBL" id="SDW66148.1"/>
    </source>
</evidence>
<evidence type="ECO:0000256" key="2">
    <source>
        <dbReference type="ARBA" id="ARBA00022704"/>
    </source>
</evidence>
<evidence type="ECO:0000256" key="3">
    <source>
        <dbReference type="SAM" id="Phobius"/>
    </source>
</evidence>
<keyword evidence="3" id="KW-1133">Transmembrane helix</keyword>
<keyword evidence="3" id="KW-0472">Membrane</keyword>
<dbReference type="InterPro" id="IPR036331">
    <property type="entry name" value="Chagasin-like_sf"/>
</dbReference>
<evidence type="ECO:0000259" key="4">
    <source>
        <dbReference type="Pfam" id="PF09394"/>
    </source>
</evidence>
<dbReference type="EMBL" id="CP017921">
    <property type="protein sequence ID" value="APH38933.1"/>
    <property type="molecule type" value="Genomic_DNA"/>
</dbReference>
<keyword evidence="8" id="KW-1185">Reference proteome</keyword>
<dbReference type="Proteomes" id="UP000267921">
    <property type="component" value="Unassembled WGS sequence"/>
</dbReference>
<dbReference type="Gene3D" id="2.60.40.2020">
    <property type="match status" value="1"/>
</dbReference>
<reference evidence="5 8" key="1">
    <citation type="submission" date="2016-10" db="EMBL/GenBank/DDBJ databases">
        <title>Methanohalophilus halophilus.</title>
        <authorList>
            <person name="L'haridon S."/>
        </authorList>
    </citation>
    <scope>NUCLEOTIDE SEQUENCE [LARGE SCALE GENOMIC DNA]</scope>
    <source>
        <strain evidence="5 8">Z-7982</strain>
    </source>
</reference>
<dbReference type="SUPFAM" id="SSF141066">
    <property type="entry name" value="ICP-like"/>
    <property type="match status" value="1"/>
</dbReference>
<dbReference type="EMBL" id="FNMU01000004">
    <property type="protein sequence ID" value="SDW66148.1"/>
    <property type="molecule type" value="Genomic_DNA"/>
</dbReference>
<name>A0A1L3Q273_9EURY</name>
<reference evidence="6 10" key="3">
    <citation type="submission" date="2018-10" db="EMBL/GenBank/DDBJ databases">
        <title>Cultivation of a novel Methanohalophilus strain from Kebrit Deep of the Red Sea and a genomic comparison of members of the genus Methanohalophilus.</title>
        <authorList>
            <person name="Guan Y."/>
            <person name="Ngugi D.K."/>
            <person name="Stingl U."/>
        </authorList>
    </citation>
    <scope>NUCLEOTIDE SEQUENCE [LARGE SCALE GENOMIC DNA]</scope>
    <source>
        <strain evidence="6 10">DSM 3094</strain>
    </source>
</reference>
<dbReference type="PANTHER" id="PTHR36530:SF1">
    <property type="entry name" value="AMOEBIASIN-1"/>
    <property type="match status" value="1"/>
</dbReference>
<dbReference type="STRING" id="2177.BHR79_05135"/>
<evidence type="ECO:0000313" key="8">
    <source>
        <dbReference type="Proteomes" id="UP000186879"/>
    </source>
</evidence>
<protein>
    <submittedName>
        <fullName evidence="7">Inhibitor of cysteine peptidase</fullName>
    </submittedName>
</protein>